<reference evidence="1 2" key="1">
    <citation type="submission" date="2019-08" db="EMBL/GenBank/DDBJ databases">
        <title>A chromosome-level genome assembly, high-density linkage maps, and genome scans reveal the genomic architecture of hybrid incompatibilities underlying speciation via character displacement in darters (Percidae: Etheostominae).</title>
        <authorList>
            <person name="Moran R.L."/>
            <person name="Catchen J.M."/>
            <person name="Fuller R.C."/>
        </authorList>
    </citation>
    <scope>NUCLEOTIDE SEQUENCE [LARGE SCALE GENOMIC DNA]</scope>
    <source>
        <strain evidence="1">EspeVRDwgs_2016</strain>
        <tissue evidence="1">Muscle</tissue>
    </source>
</reference>
<proteinExistence type="predicted"/>
<name>A0A5J5D817_9PERO</name>
<sequence length="106" mass="11833">MDRSIKEPCSPSSPSHRDEIWESALALEAQDDRPDCVFPELSPQIQFVKADRGKGTSFINSGAVDTFQQSHESNEVGGDALTWRRRVLKKLGPPTGKWRKVGLCNH</sequence>
<evidence type="ECO:0000313" key="1">
    <source>
        <dbReference type="EMBL" id="KAA8587711.1"/>
    </source>
</evidence>
<protein>
    <submittedName>
        <fullName evidence="1">Uncharacterized protein</fullName>
    </submittedName>
</protein>
<comment type="caution">
    <text evidence="1">The sequence shown here is derived from an EMBL/GenBank/DDBJ whole genome shotgun (WGS) entry which is preliminary data.</text>
</comment>
<gene>
    <name evidence="1" type="ORF">FQN60_016573</name>
</gene>
<evidence type="ECO:0000313" key="2">
    <source>
        <dbReference type="Proteomes" id="UP000327493"/>
    </source>
</evidence>
<dbReference type="AlphaFoldDB" id="A0A5J5D817"/>
<accession>A0A5J5D817</accession>
<dbReference type="EMBL" id="VOFY01000012">
    <property type="protein sequence ID" value="KAA8587711.1"/>
    <property type="molecule type" value="Genomic_DNA"/>
</dbReference>
<dbReference type="Proteomes" id="UP000327493">
    <property type="component" value="Chromosome 12"/>
</dbReference>
<keyword evidence="2" id="KW-1185">Reference proteome</keyword>
<organism evidence="1 2">
    <name type="scientific">Etheostoma spectabile</name>
    <name type="common">orangethroat darter</name>
    <dbReference type="NCBI Taxonomy" id="54343"/>
    <lineage>
        <taxon>Eukaryota</taxon>
        <taxon>Metazoa</taxon>
        <taxon>Chordata</taxon>
        <taxon>Craniata</taxon>
        <taxon>Vertebrata</taxon>
        <taxon>Euteleostomi</taxon>
        <taxon>Actinopterygii</taxon>
        <taxon>Neopterygii</taxon>
        <taxon>Teleostei</taxon>
        <taxon>Neoteleostei</taxon>
        <taxon>Acanthomorphata</taxon>
        <taxon>Eupercaria</taxon>
        <taxon>Perciformes</taxon>
        <taxon>Percoidei</taxon>
        <taxon>Percidae</taxon>
        <taxon>Etheostomatinae</taxon>
        <taxon>Etheostoma</taxon>
    </lineage>
</organism>